<dbReference type="VEuPathDB" id="GiardiaDB:QR46_1036"/>
<dbReference type="OrthoDB" id="10254469at2759"/>
<dbReference type="Proteomes" id="UP000070089">
    <property type="component" value="Unassembled WGS sequence"/>
</dbReference>
<evidence type="ECO:0000313" key="3">
    <source>
        <dbReference type="Proteomes" id="UP000070089"/>
    </source>
</evidence>
<accession>A0A132NY28</accession>
<comment type="caution">
    <text evidence="2">The sequence shown here is derived from an EMBL/GenBank/DDBJ whole genome shotgun (WGS) entry which is preliminary data.</text>
</comment>
<organism evidence="2 3">
    <name type="scientific">Giardia duodenalis assemblage B</name>
    <dbReference type="NCBI Taxonomy" id="1394984"/>
    <lineage>
        <taxon>Eukaryota</taxon>
        <taxon>Metamonada</taxon>
        <taxon>Diplomonadida</taxon>
        <taxon>Hexamitidae</taxon>
        <taxon>Giardiinae</taxon>
        <taxon>Giardia</taxon>
    </lineage>
</organism>
<evidence type="ECO:0000313" key="2">
    <source>
        <dbReference type="EMBL" id="KWX14975.1"/>
    </source>
</evidence>
<feature type="region of interest" description="Disordered" evidence="1">
    <location>
        <begin position="43"/>
        <end position="62"/>
    </location>
</feature>
<protein>
    <submittedName>
        <fullName evidence="2">Uncharacterized protein</fullName>
    </submittedName>
</protein>
<evidence type="ECO:0000256" key="1">
    <source>
        <dbReference type="SAM" id="MobiDB-lite"/>
    </source>
</evidence>
<name>A0A132NY28_GIAIN</name>
<sequence length="819" mass="93064">MPYELTSVASCFHNMLEFTGTSRIDYARRVELLEAMLRISKEANTGGSRRSKPEALGSEDDAYTPERVDSLLEAGYSEICSGGAMVFTLPYDIVDELRTCELSPIRSVNMLSPDEDKGELEHLHLDTSVSVHLEKMRGEKTRLRRTARNEYSPAHGDLVCSMLPSQLSYQDIFSARKQAYFVVNNTTTPPNISIKIVDQMKLGDRFDQLPFRVYSLERVASTSSSMEHWWPFVIGELVVIYSEAAFTRGVHTWSPATTIYRKRHAQFDGSCCITASRGTTPCNSLYAHLRTEYTLQVRATQILVSSYLMGWLRVSAQKIFAISEGFFAEKASFNKLLTVLVDYVKMIDKYKATLTTDCSVTKHSTIGRKNALTHQALVGSLPLHVIELAKTHDFLIYPYCSLAANSPVPYIPSSVQSHSLRSLLGDTSDAYLSSQQCYFSTYNYAVDVSPVFCCGSLREDTAEEPKSSYNNFYNTVFDSTLQCGTLENESMMLAKNEAVPLESSSDVVQRFPTYETLHSYLFNRVGLLKASQASACVDTSATSMWSTLLEVAEPQLKRGRPRPSTSKRAKEHQRIVEATIDTAIHNMVYRELFGSPLKTCRLDDRCDYVLNYHYRKSLDGYFHFTCKQLNSYILPLGSSSEMQEQHCCIKFYTLINVVQRRYTQLSIHHPEIYTLLKTFHECRVPISLFSRILSCVSDSLRAYPFGGLFISLLCHMWLAYDITDELNCICTAVWSLFGHSAVEHHNPTSLSTVFSYACGNVVIERYFRYSIPWFQRPQTILEFLLLKIQPTKVSSDVYESLRDLFRFASVINRTRAWYG</sequence>
<dbReference type="AlphaFoldDB" id="A0A132NY28"/>
<dbReference type="EMBL" id="JXTI01000018">
    <property type="protein sequence ID" value="KWX14975.1"/>
    <property type="molecule type" value="Genomic_DNA"/>
</dbReference>
<reference evidence="2 3" key="1">
    <citation type="journal article" date="2015" name="Mol. Biochem. Parasitol.">
        <title>Identification of polymorphic genes for use in assemblage B genotyping assays through comparative genomics of multiple assemblage B Giardia duodenalis isolates.</title>
        <authorList>
            <person name="Wielinga C."/>
            <person name="Thompson R.C."/>
            <person name="Monis P."/>
            <person name="Ryan U."/>
        </authorList>
    </citation>
    <scope>NUCLEOTIDE SEQUENCE [LARGE SCALE GENOMIC DNA]</scope>
    <source>
        <strain evidence="2 3">BAH15c1</strain>
    </source>
</reference>
<gene>
    <name evidence="2" type="ORF">QR46_1036</name>
</gene>
<proteinExistence type="predicted"/>